<feature type="domain" description="Beta-catenin-interacting ICAT" evidence="2">
    <location>
        <begin position="67"/>
        <end position="109"/>
    </location>
</feature>
<evidence type="ECO:0000259" key="2">
    <source>
        <dbReference type="Pfam" id="PF06384"/>
    </source>
</evidence>
<reference evidence="3" key="1">
    <citation type="submission" date="2023-01" db="EMBL/GenBank/DDBJ databases">
        <title>Metagenome sequencing of chrysophaentin producing Chrysophaeum taylorii.</title>
        <authorList>
            <person name="Davison J."/>
            <person name="Bewley C."/>
        </authorList>
    </citation>
    <scope>NUCLEOTIDE SEQUENCE</scope>
    <source>
        <strain evidence="3">NIES-1699</strain>
    </source>
</reference>
<proteinExistence type="inferred from homology"/>
<dbReference type="InterPro" id="IPR009428">
    <property type="entry name" value="ICAT_dom"/>
</dbReference>
<dbReference type="Pfam" id="PF06384">
    <property type="entry name" value="ICAT"/>
    <property type="match status" value="1"/>
</dbReference>
<accession>A0AAD7UIK4</accession>
<keyword evidence="4" id="KW-1185">Reference proteome</keyword>
<gene>
    <name evidence="3" type="ORF">CTAYLR_008227</name>
</gene>
<sequence>MQQLTEFEESLADLTRGNMTLVSELNSVQLAIQGAIRQAFKTPEVIKMFAKREPDSLRAKLDKHREDARLGRISNDTYVALTVEILLALQKLGEPLSSEENQVLRVHHEKRDAYVAHSDDDVATSALSLAAKSAD</sequence>
<dbReference type="InterPro" id="IPR040065">
    <property type="entry name" value="LZIC"/>
</dbReference>
<dbReference type="EMBL" id="JAQMWT010000186">
    <property type="protein sequence ID" value="KAJ8607988.1"/>
    <property type="molecule type" value="Genomic_DNA"/>
</dbReference>
<name>A0AAD7UIK4_9STRA</name>
<dbReference type="Proteomes" id="UP001230188">
    <property type="component" value="Unassembled WGS sequence"/>
</dbReference>
<dbReference type="SUPFAM" id="SSF81730">
    <property type="entry name" value="beta-catenin-interacting protein ICAT"/>
    <property type="match status" value="1"/>
</dbReference>
<evidence type="ECO:0000313" key="4">
    <source>
        <dbReference type="Proteomes" id="UP001230188"/>
    </source>
</evidence>
<dbReference type="AlphaFoldDB" id="A0AAD7UIK4"/>
<organism evidence="3 4">
    <name type="scientific">Chrysophaeum taylorii</name>
    <dbReference type="NCBI Taxonomy" id="2483200"/>
    <lineage>
        <taxon>Eukaryota</taxon>
        <taxon>Sar</taxon>
        <taxon>Stramenopiles</taxon>
        <taxon>Ochrophyta</taxon>
        <taxon>Pelagophyceae</taxon>
        <taxon>Pelagomonadales</taxon>
        <taxon>Pelagomonadaceae</taxon>
        <taxon>Chrysophaeum</taxon>
    </lineage>
</organism>
<dbReference type="PANTHER" id="PTHR16505">
    <property type="entry name" value="PROTEIN LZIC"/>
    <property type="match status" value="1"/>
</dbReference>
<dbReference type="InterPro" id="IPR036911">
    <property type="entry name" value="ICAT_sf"/>
</dbReference>
<dbReference type="Gene3D" id="1.10.10.490">
    <property type="entry name" value="Beta-catenin-interacting ICAT"/>
    <property type="match status" value="1"/>
</dbReference>
<comment type="caution">
    <text evidence="3">The sequence shown here is derived from an EMBL/GenBank/DDBJ whole genome shotgun (WGS) entry which is preliminary data.</text>
</comment>
<dbReference type="GO" id="GO:0008013">
    <property type="term" value="F:beta-catenin binding"/>
    <property type="evidence" value="ECO:0007669"/>
    <property type="project" value="InterPro"/>
</dbReference>
<evidence type="ECO:0000256" key="1">
    <source>
        <dbReference type="ARBA" id="ARBA00006505"/>
    </source>
</evidence>
<dbReference type="PANTHER" id="PTHR16505:SF8">
    <property type="entry name" value="PROTEIN LZIC"/>
    <property type="match status" value="1"/>
</dbReference>
<protein>
    <recommendedName>
        <fullName evidence="2">Beta-catenin-interacting ICAT domain-containing protein</fullName>
    </recommendedName>
</protein>
<evidence type="ECO:0000313" key="3">
    <source>
        <dbReference type="EMBL" id="KAJ8607988.1"/>
    </source>
</evidence>
<comment type="similarity">
    <text evidence="1">Belongs to the CTNNBIP1 family.</text>
</comment>